<dbReference type="Pfam" id="PF10568">
    <property type="entry name" value="Tom37"/>
    <property type="match status" value="1"/>
</dbReference>
<evidence type="ECO:0000256" key="2">
    <source>
        <dbReference type="ARBA" id="ARBA00022448"/>
    </source>
</evidence>
<organism evidence="9 10">
    <name type="scientific">Aspergillus granulosus</name>
    <dbReference type="NCBI Taxonomy" id="176169"/>
    <lineage>
        <taxon>Eukaryota</taxon>
        <taxon>Fungi</taxon>
        <taxon>Dikarya</taxon>
        <taxon>Ascomycota</taxon>
        <taxon>Pezizomycotina</taxon>
        <taxon>Eurotiomycetes</taxon>
        <taxon>Eurotiomycetidae</taxon>
        <taxon>Eurotiales</taxon>
        <taxon>Aspergillaceae</taxon>
        <taxon>Aspergillus</taxon>
        <taxon>Aspergillus subgen. Nidulantes</taxon>
    </lineage>
</organism>
<evidence type="ECO:0000313" key="10">
    <source>
        <dbReference type="Proteomes" id="UP001610334"/>
    </source>
</evidence>
<dbReference type="InterPro" id="IPR050931">
    <property type="entry name" value="Mito_Protein_Transport_Metaxin"/>
</dbReference>
<accession>A0ABR4H1K4</accession>
<evidence type="ECO:0000259" key="7">
    <source>
        <dbReference type="Pfam" id="PF10568"/>
    </source>
</evidence>
<comment type="caution">
    <text evidence="9">The sequence shown here is derived from an EMBL/GenBank/DDBJ whole genome shotgun (WGS) entry which is preliminary data.</text>
</comment>
<reference evidence="9 10" key="1">
    <citation type="submission" date="2024-07" db="EMBL/GenBank/DDBJ databases">
        <title>Section-level genome sequencing and comparative genomics of Aspergillus sections Usti and Cavernicolus.</title>
        <authorList>
            <consortium name="Lawrence Berkeley National Laboratory"/>
            <person name="Nybo J.L."/>
            <person name="Vesth T.C."/>
            <person name="Theobald S."/>
            <person name="Frisvad J.C."/>
            <person name="Larsen T.O."/>
            <person name="Kjaerboelling I."/>
            <person name="Rothschild-Mancinelli K."/>
            <person name="Lyhne E.K."/>
            <person name="Kogle M.E."/>
            <person name="Barry K."/>
            <person name="Clum A."/>
            <person name="Na H."/>
            <person name="Ledsgaard L."/>
            <person name="Lin J."/>
            <person name="Lipzen A."/>
            <person name="Kuo A."/>
            <person name="Riley R."/>
            <person name="Mondo S."/>
            <person name="Labutti K."/>
            <person name="Haridas S."/>
            <person name="Pangalinan J."/>
            <person name="Salamov A.A."/>
            <person name="Simmons B.A."/>
            <person name="Magnuson J.K."/>
            <person name="Chen J."/>
            <person name="Drula E."/>
            <person name="Henrissat B."/>
            <person name="Wiebenga A."/>
            <person name="Lubbers R.J."/>
            <person name="Gomes A.C."/>
            <person name="Makela M.R."/>
            <person name="Stajich J."/>
            <person name="Grigoriev I.V."/>
            <person name="Mortensen U.H."/>
            <person name="De Vries R.P."/>
            <person name="Baker S.E."/>
            <person name="Andersen M.R."/>
        </authorList>
    </citation>
    <scope>NUCLEOTIDE SEQUENCE [LARGE SCALE GENOMIC DNA]</scope>
    <source>
        <strain evidence="9 10">CBS 588.65</strain>
    </source>
</reference>
<evidence type="ECO:0000256" key="3">
    <source>
        <dbReference type="ARBA" id="ARBA00022787"/>
    </source>
</evidence>
<dbReference type="Proteomes" id="UP001610334">
    <property type="component" value="Unassembled WGS sequence"/>
</dbReference>
<evidence type="ECO:0000259" key="8">
    <source>
        <dbReference type="Pfam" id="PF17171"/>
    </source>
</evidence>
<evidence type="ECO:0000256" key="6">
    <source>
        <dbReference type="ARBA" id="ARBA00023136"/>
    </source>
</evidence>
<dbReference type="CDD" id="cd03078">
    <property type="entry name" value="GST_N_Metaxin1_like"/>
    <property type="match status" value="1"/>
</dbReference>
<keyword evidence="2" id="KW-0813">Transport</keyword>
<comment type="subcellular location">
    <subcellularLocation>
        <location evidence="1">Mitochondrion outer membrane</location>
    </subcellularLocation>
</comment>
<keyword evidence="6" id="KW-0472">Membrane</keyword>
<feature type="domain" description="Metaxin glutathione S-transferase" evidence="8">
    <location>
        <begin position="218"/>
        <end position="279"/>
    </location>
</feature>
<dbReference type="Pfam" id="PF17171">
    <property type="entry name" value="GST_C_6"/>
    <property type="match status" value="1"/>
</dbReference>
<dbReference type="PANTHER" id="PTHR12289">
    <property type="entry name" value="METAXIN RELATED"/>
    <property type="match status" value="1"/>
</dbReference>
<dbReference type="EMBL" id="JBFXLT010000090">
    <property type="protein sequence ID" value="KAL2809346.1"/>
    <property type="molecule type" value="Genomic_DNA"/>
</dbReference>
<evidence type="ECO:0000256" key="5">
    <source>
        <dbReference type="ARBA" id="ARBA00023128"/>
    </source>
</evidence>
<dbReference type="PANTHER" id="PTHR12289:SF41">
    <property type="entry name" value="FAILED AXON CONNECTIONS-RELATED"/>
    <property type="match status" value="1"/>
</dbReference>
<dbReference type="InterPro" id="IPR019564">
    <property type="entry name" value="Sam37/metaxin_N"/>
</dbReference>
<gene>
    <name evidence="9" type="ORF">BJX63DRAFT_363695</name>
</gene>
<dbReference type="InterPro" id="IPR033468">
    <property type="entry name" value="Metaxin_GST"/>
</dbReference>
<sequence length="425" mass="47026">MVLELHVWGPSFSLPSIDPQCLATIAYFSLLVPKDSWTLVASSDPTVSPTQELPALKNGSTWVSRFRNIVDYLRQYSNGEWDLDRDLSALEKADNAAFSSFVESRAQALVDLSLYVTSQNYYSTTSPAYGAILQWPNQWILPPQLHAAAKARTESLGLSSLDLEAVQEQQKRDHSADVAAGRIPQNFIRRPRETVSSLLGKTSQQHRFRLEALTGELFEPLEELLGDKTHMLSAKAPSTLDCLVIGYMSLALIPELPHSWLRDLMRRKAPRLSKYTERMRRELYGIVNVSEAFTNDGRSSLPWRAPERAQLATIGSTLLNTLADSIPILKDIRLNNRLRETAESEDSGLSEVESRTLAAYVGAQGKDTLLSIATVVGGVAALVGYMAHIGLFSAPEEEGEDDEIEHALPESVDASDFLGNIRVQS</sequence>
<keyword evidence="10" id="KW-1185">Reference proteome</keyword>
<keyword evidence="5" id="KW-0496">Mitochondrion</keyword>
<keyword evidence="3" id="KW-1000">Mitochondrion outer membrane</keyword>
<feature type="domain" description="Mitochondrial outer membrane transport complex Sam37/metaxin N-terminal" evidence="7">
    <location>
        <begin position="21"/>
        <end position="145"/>
    </location>
</feature>
<name>A0ABR4H1K4_9EURO</name>
<keyword evidence="4" id="KW-0653">Protein transport</keyword>
<evidence type="ECO:0000256" key="4">
    <source>
        <dbReference type="ARBA" id="ARBA00022927"/>
    </source>
</evidence>
<protein>
    <submittedName>
        <fullName evidence="9">Tom37 C-terminal domain-containing protein</fullName>
    </submittedName>
</protein>
<evidence type="ECO:0000313" key="9">
    <source>
        <dbReference type="EMBL" id="KAL2809346.1"/>
    </source>
</evidence>
<evidence type="ECO:0000256" key="1">
    <source>
        <dbReference type="ARBA" id="ARBA00004294"/>
    </source>
</evidence>
<proteinExistence type="predicted"/>